<feature type="compositionally biased region" description="Acidic residues" evidence="3">
    <location>
        <begin position="1016"/>
        <end position="1027"/>
    </location>
</feature>
<feature type="compositionally biased region" description="Polar residues" evidence="3">
    <location>
        <begin position="906"/>
        <end position="928"/>
    </location>
</feature>
<evidence type="ECO:0000256" key="3">
    <source>
        <dbReference type="SAM" id="MobiDB-lite"/>
    </source>
</evidence>
<comment type="caution">
    <text evidence="5">The sequence shown here is derived from an EMBL/GenBank/DDBJ whole genome shotgun (WGS) entry which is preliminary data.</text>
</comment>
<dbReference type="InterPro" id="IPR036875">
    <property type="entry name" value="Znf_CCHC_sf"/>
</dbReference>
<feature type="region of interest" description="Disordered" evidence="3">
    <location>
        <begin position="1"/>
        <end position="41"/>
    </location>
</feature>
<sequence>MQNDNFSLHDDEELSLHDDASLNGSEPTSNKGDAPAKPPQIITTNTLSNIKLPVLQKDDYDTWAMEMEHYLEYIDNEVWKVIQNGNSRSESPKLMAVPKDHLRRFHGKDDAKRDLGKPSRQGKLRERYDRFQKTPITIGSLGAGVSDEMQITILRSFHCRTPRASQASIKHASLRKIVLIPLPFQSKTNCYSCLADEEVYKKTAGRPRVDGNMHVAFDKRKVECFNCHNTGHFARECKFKGSKEGQINWVEQTTDEELNHALMAFTVNNEVSMCSKLCLDSFNALQTKYDELQSEFGDQEAALVAITDSEYKGVPHPLSGDYTPREQEDIDDSLYVYGKYGPQPQSPSPTVSNVSSISFSICPSNDSDGELGTVSGASSTHYSTCQSNDSDGEPGTVTDHSVNDDPVSTQKTQPKVPTPTQTVDPSCAQHVKPPRQQIKTPVTSSPIPSYKRQNWNQRMERELGAGYSFERKSCFVCGSFSHLIKDCDYYEKKMAREAALKSKKFNPRPVNVRPNLSTASNTIKTGRVNVNTGHGNVSSGNVMYVNSGTQNKSGASRVNNGKQNVNTARVNRPVLSNQTSQVKFNSQNKCFSKQSSPVNRPFSRKTANKSTKYAVKGKMGAAVKTSAGCVWRKTTPLSNTNSGPTPDSYVHDHPLKHMEHRGIFDSGCSGHMTGNRAHLEDYQELSNVGSVTFGGSKGSISGKGTIRLGTLVLDCVAFVKELGHFNLFSISQICDKKLNVLFTEKEYFVVSSDFKMPDENQQNGVAERMNRTLIEAARTMLADSLLPTTFWAEAVNTACKPSTCPLGKFDGKSDEGFLVGYSVNSKAFRVYNLVTKRVELKNSLWFLLSSSKQKAADLNLPCYERESHSSKKPSSTPISKSADDIMVFRKELDALALKHQGPVPTKTPTSTDHVNTGSGTLNTGNEQVSPGHIEAVAPSIFEQASYDDDGVITDFNNLPDDDTVDVTTNPTLRIHNAHPQSQILGDPHTPVQTRSSLKKITEAHALKSKEAKDAEGQDQEVPFETDQGDTFATPEKSKVSGEAQEEQISPSTLEAAQILTNVASEGFKGSQAPLGSKIYRRKPP</sequence>
<feature type="compositionally biased region" description="Polar residues" evidence="3">
    <location>
        <begin position="375"/>
        <end position="389"/>
    </location>
</feature>
<keyword evidence="2" id="KW-0863">Zinc-finger</keyword>
<reference evidence="5" key="1">
    <citation type="journal article" date="2022" name="Int. J. Mol. Sci.">
        <title>Draft Genome of Tanacetum Coccineum: Genomic Comparison of Closely Related Tanacetum-Family Plants.</title>
        <authorList>
            <person name="Yamashiro T."/>
            <person name="Shiraishi A."/>
            <person name="Nakayama K."/>
            <person name="Satake H."/>
        </authorList>
    </citation>
    <scope>NUCLEOTIDE SEQUENCE</scope>
</reference>
<dbReference type="PROSITE" id="PS50158">
    <property type="entry name" value="ZF_CCHC"/>
    <property type="match status" value="1"/>
</dbReference>
<feature type="region of interest" description="Disordered" evidence="3">
    <location>
        <begin position="1063"/>
        <end position="1084"/>
    </location>
</feature>
<keyword evidence="2" id="KW-0862">Zinc</keyword>
<reference evidence="5" key="2">
    <citation type="submission" date="2022-01" db="EMBL/GenBank/DDBJ databases">
        <authorList>
            <person name="Yamashiro T."/>
            <person name="Shiraishi A."/>
            <person name="Satake H."/>
            <person name="Nakayama K."/>
        </authorList>
    </citation>
    <scope>NUCLEOTIDE SEQUENCE</scope>
</reference>
<dbReference type="SUPFAM" id="SSF53098">
    <property type="entry name" value="Ribonuclease H-like"/>
    <property type="match status" value="1"/>
</dbReference>
<feature type="compositionally biased region" description="Low complexity" evidence="3">
    <location>
        <begin position="409"/>
        <end position="423"/>
    </location>
</feature>
<dbReference type="Gene3D" id="4.10.60.10">
    <property type="entry name" value="Zinc finger, CCHC-type"/>
    <property type="match status" value="1"/>
</dbReference>
<dbReference type="InterPro" id="IPR036397">
    <property type="entry name" value="RNaseH_sf"/>
</dbReference>
<feature type="region of interest" description="Disordered" evidence="3">
    <location>
        <begin position="900"/>
        <end position="928"/>
    </location>
</feature>
<feature type="region of interest" description="Disordered" evidence="3">
    <location>
        <begin position="106"/>
        <end position="125"/>
    </location>
</feature>
<dbReference type="InterPro" id="IPR057670">
    <property type="entry name" value="SH3_retrovirus"/>
</dbReference>
<dbReference type="Pfam" id="PF22936">
    <property type="entry name" value="Pol_BBD"/>
    <property type="match status" value="1"/>
</dbReference>
<evidence type="ECO:0000313" key="6">
    <source>
        <dbReference type="Proteomes" id="UP001151760"/>
    </source>
</evidence>
<dbReference type="EMBL" id="BQNB010018569">
    <property type="protein sequence ID" value="GJT75846.1"/>
    <property type="molecule type" value="Genomic_DNA"/>
</dbReference>
<dbReference type="Proteomes" id="UP001151760">
    <property type="component" value="Unassembled WGS sequence"/>
</dbReference>
<dbReference type="SUPFAM" id="SSF57756">
    <property type="entry name" value="Retrovirus zinc finger-like domains"/>
    <property type="match status" value="1"/>
</dbReference>
<feature type="region of interest" description="Disordered" evidence="3">
    <location>
        <begin position="1009"/>
        <end position="1050"/>
    </location>
</feature>
<feature type="compositionally biased region" description="Polar residues" evidence="3">
    <location>
        <begin position="437"/>
        <end position="450"/>
    </location>
</feature>
<dbReference type="Pfam" id="PF25597">
    <property type="entry name" value="SH3_retrovirus"/>
    <property type="match status" value="1"/>
</dbReference>
<keyword evidence="1" id="KW-0645">Protease</keyword>
<keyword evidence="6" id="KW-1185">Reference proteome</keyword>
<dbReference type="SMART" id="SM00343">
    <property type="entry name" value="ZnF_C2HC"/>
    <property type="match status" value="2"/>
</dbReference>
<protein>
    <submittedName>
        <fullName evidence="5">Ribonuclease H-like domain-containing protein</fullName>
    </submittedName>
</protein>
<gene>
    <name evidence="5" type="ORF">Tco_1042571</name>
</gene>
<name>A0ABQ5GJS6_9ASTR</name>
<dbReference type="InterPro" id="IPR001878">
    <property type="entry name" value="Znf_CCHC"/>
</dbReference>
<dbReference type="PANTHER" id="PTHR42648">
    <property type="entry name" value="TRANSPOSASE, PUTATIVE-RELATED"/>
    <property type="match status" value="1"/>
</dbReference>
<proteinExistence type="predicted"/>
<organism evidence="5 6">
    <name type="scientific">Tanacetum coccineum</name>
    <dbReference type="NCBI Taxonomy" id="301880"/>
    <lineage>
        <taxon>Eukaryota</taxon>
        <taxon>Viridiplantae</taxon>
        <taxon>Streptophyta</taxon>
        <taxon>Embryophyta</taxon>
        <taxon>Tracheophyta</taxon>
        <taxon>Spermatophyta</taxon>
        <taxon>Magnoliopsida</taxon>
        <taxon>eudicotyledons</taxon>
        <taxon>Gunneridae</taxon>
        <taxon>Pentapetalae</taxon>
        <taxon>asterids</taxon>
        <taxon>campanulids</taxon>
        <taxon>Asterales</taxon>
        <taxon>Asteraceae</taxon>
        <taxon>Asteroideae</taxon>
        <taxon>Anthemideae</taxon>
        <taxon>Anthemidinae</taxon>
        <taxon>Tanacetum</taxon>
    </lineage>
</organism>
<evidence type="ECO:0000313" key="5">
    <source>
        <dbReference type="EMBL" id="GJT75846.1"/>
    </source>
</evidence>
<dbReference type="InterPro" id="IPR039537">
    <property type="entry name" value="Retrotran_Ty1/copia-like"/>
</dbReference>
<feature type="domain" description="CCHC-type" evidence="4">
    <location>
        <begin position="224"/>
        <end position="238"/>
    </location>
</feature>
<evidence type="ECO:0000259" key="4">
    <source>
        <dbReference type="PROSITE" id="PS50158"/>
    </source>
</evidence>
<evidence type="ECO:0000256" key="1">
    <source>
        <dbReference type="ARBA" id="ARBA00022670"/>
    </source>
</evidence>
<feature type="region of interest" description="Disordered" evidence="3">
    <location>
        <begin position="370"/>
        <end position="450"/>
    </location>
</feature>
<feature type="compositionally biased region" description="Basic and acidic residues" evidence="3">
    <location>
        <begin position="107"/>
        <end position="125"/>
    </location>
</feature>
<evidence type="ECO:0000256" key="2">
    <source>
        <dbReference type="PROSITE-ProRule" id="PRU00047"/>
    </source>
</evidence>
<keyword evidence="1" id="KW-0378">Hydrolase</keyword>
<feature type="region of interest" description="Disordered" evidence="3">
    <location>
        <begin position="590"/>
        <end position="610"/>
    </location>
</feature>
<dbReference type="InterPro" id="IPR054722">
    <property type="entry name" value="PolX-like_BBD"/>
</dbReference>
<dbReference type="PANTHER" id="PTHR42648:SF21">
    <property type="entry name" value="CYSTEINE-RICH RLK (RECEPTOR-LIKE PROTEIN KINASE) 8"/>
    <property type="match status" value="1"/>
</dbReference>
<keyword evidence="2" id="KW-0479">Metal-binding</keyword>
<accession>A0ABQ5GJS6</accession>
<dbReference type="Gene3D" id="3.30.420.10">
    <property type="entry name" value="Ribonuclease H-like superfamily/Ribonuclease H"/>
    <property type="match status" value="1"/>
</dbReference>
<dbReference type="InterPro" id="IPR012337">
    <property type="entry name" value="RNaseH-like_sf"/>
</dbReference>